<reference evidence="1" key="1">
    <citation type="journal article" date="2020" name="Stud. Mycol.">
        <title>101 Dothideomycetes genomes: a test case for predicting lifestyles and emergence of pathogens.</title>
        <authorList>
            <person name="Haridas S."/>
            <person name="Albert R."/>
            <person name="Binder M."/>
            <person name="Bloem J."/>
            <person name="Labutti K."/>
            <person name="Salamov A."/>
            <person name="Andreopoulos B."/>
            <person name="Baker S."/>
            <person name="Barry K."/>
            <person name="Bills G."/>
            <person name="Bluhm B."/>
            <person name="Cannon C."/>
            <person name="Castanera R."/>
            <person name="Culley D."/>
            <person name="Daum C."/>
            <person name="Ezra D."/>
            <person name="Gonzalez J."/>
            <person name="Henrissat B."/>
            <person name="Kuo A."/>
            <person name="Liang C."/>
            <person name="Lipzen A."/>
            <person name="Lutzoni F."/>
            <person name="Magnuson J."/>
            <person name="Mondo S."/>
            <person name="Nolan M."/>
            <person name="Ohm R."/>
            <person name="Pangilinan J."/>
            <person name="Park H.-J."/>
            <person name="Ramirez L."/>
            <person name="Alfaro M."/>
            <person name="Sun H."/>
            <person name="Tritt A."/>
            <person name="Yoshinaga Y."/>
            <person name="Zwiers L.-H."/>
            <person name="Turgeon B."/>
            <person name="Goodwin S."/>
            <person name="Spatafora J."/>
            <person name="Crous P."/>
            <person name="Grigoriev I."/>
        </authorList>
    </citation>
    <scope>NUCLEOTIDE SEQUENCE</scope>
    <source>
        <strain evidence="1">CBS 627.86</strain>
    </source>
</reference>
<gene>
    <name evidence="1" type="ORF">BDV96DRAFT_357185</name>
</gene>
<sequence length="204" mass="23713">MTIFGVEATRARPHDRLYETTRTSPKLPLYEHTSLSRLFNFRDTPPSFCHDNRTCILDIDTKLKFYTWITASISNAEYHWTGIQHPSTHPVACTPRDASSPVHNISSRDLSSQSHSDHIERNHKSFSILFSFALMFWIYCHDSSSWTAFLACHYSLYPQQAHVVLSMDELDSSRLRLSSFIRSKPIALIFCSFFRYNVTDVEWP</sequence>
<name>A0A6A5YFM2_9PLEO</name>
<dbReference type="Proteomes" id="UP000799770">
    <property type="component" value="Unassembled WGS sequence"/>
</dbReference>
<dbReference type="AlphaFoldDB" id="A0A6A5YFM2"/>
<accession>A0A6A5YFM2</accession>
<dbReference type="EMBL" id="ML977373">
    <property type="protein sequence ID" value="KAF2105710.1"/>
    <property type="molecule type" value="Genomic_DNA"/>
</dbReference>
<organism evidence="1 2">
    <name type="scientific">Lophiotrema nucula</name>
    <dbReference type="NCBI Taxonomy" id="690887"/>
    <lineage>
        <taxon>Eukaryota</taxon>
        <taxon>Fungi</taxon>
        <taxon>Dikarya</taxon>
        <taxon>Ascomycota</taxon>
        <taxon>Pezizomycotina</taxon>
        <taxon>Dothideomycetes</taxon>
        <taxon>Pleosporomycetidae</taxon>
        <taxon>Pleosporales</taxon>
        <taxon>Lophiotremataceae</taxon>
        <taxon>Lophiotrema</taxon>
    </lineage>
</organism>
<proteinExistence type="predicted"/>
<evidence type="ECO:0000313" key="2">
    <source>
        <dbReference type="Proteomes" id="UP000799770"/>
    </source>
</evidence>
<evidence type="ECO:0000313" key="1">
    <source>
        <dbReference type="EMBL" id="KAF2105710.1"/>
    </source>
</evidence>
<protein>
    <submittedName>
        <fullName evidence="1">Uncharacterized protein</fullName>
    </submittedName>
</protein>
<keyword evidence="2" id="KW-1185">Reference proteome</keyword>